<dbReference type="Pfam" id="PF02518">
    <property type="entry name" value="HATPase_c"/>
    <property type="match status" value="1"/>
</dbReference>
<keyword evidence="4" id="KW-0812">Transmembrane</keyword>
<dbReference type="STRING" id="662755.CRES_1252"/>
<dbReference type="InterPro" id="IPR011712">
    <property type="entry name" value="Sig_transdc_His_kin_sub3_dim/P"/>
</dbReference>
<feature type="transmembrane region" description="Helical" evidence="4">
    <location>
        <begin position="23"/>
        <end position="45"/>
    </location>
</feature>
<reference evidence="7 8" key="1">
    <citation type="journal article" date="2012" name="BMC Genomics">
        <title>Complete genome sequence, lifestyle, and multi-drug resistance of the human pathogen Corynebacterium resistens DSM 45100 isolated from blood samples of a leukemia patient.</title>
        <authorList>
            <person name="Schroder J."/>
            <person name="Maus I."/>
            <person name="Meyer K."/>
            <person name="Wordemann S."/>
            <person name="Blom J."/>
            <person name="Jaenicke S."/>
            <person name="Schneider J."/>
            <person name="Trost E."/>
            <person name="Tauch A."/>
        </authorList>
    </citation>
    <scope>NUCLEOTIDE SEQUENCE [LARGE SCALE GENOMIC DNA]</scope>
    <source>
        <strain evidence="8">DSM 45100 / JCM 12819 / CCUG 50093 / GTC 2026 / SICGH 158</strain>
    </source>
</reference>
<evidence type="ECO:0000256" key="1">
    <source>
        <dbReference type="ARBA" id="ARBA00022679"/>
    </source>
</evidence>
<keyword evidence="4" id="KW-1133">Transmembrane helix</keyword>
<feature type="transmembrane region" description="Helical" evidence="4">
    <location>
        <begin position="108"/>
        <end position="129"/>
    </location>
</feature>
<dbReference type="Proteomes" id="UP000000492">
    <property type="component" value="Chromosome"/>
</dbReference>
<evidence type="ECO:0000313" key="7">
    <source>
        <dbReference type="EMBL" id="AEI09607.1"/>
    </source>
</evidence>
<gene>
    <name evidence="7" type="primary">tcsS7</name>
    <name evidence="7" type="ordered locus">CRES_1252</name>
</gene>
<dbReference type="GO" id="GO:0046983">
    <property type="term" value="F:protein dimerization activity"/>
    <property type="evidence" value="ECO:0007669"/>
    <property type="project" value="InterPro"/>
</dbReference>
<dbReference type="eggNOG" id="COG4585">
    <property type="taxonomic scope" value="Bacteria"/>
</dbReference>
<dbReference type="AlphaFoldDB" id="F8DY97"/>
<dbReference type="PIRSF" id="PIRSF037434">
    <property type="entry name" value="STHK_ChrS"/>
    <property type="match status" value="1"/>
</dbReference>
<organism evidence="7 8">
    <name type="scientific">Corynebacterium resistens (strain DSM 45100 / JCM 12819 / GTC 2026 / SICGH 158)</name>
    <dbReference type="NCBI Taxonomy" id="662755"/>
    <lineage>
        <taxon>Bacteria</taxon>
        <taxon>Bacillati</taxon>
        <taxon>Actinomycetota</taxon>
        <taxon>Actinomycetes</taxon>
        <taxon>Mycobacteriales</taxon>
        <taxon>Corynebacteriaceae</taxon>
        <taxon>Corynebacterium</taxon>
    </lineage>
</organism>
<proteinExistence type="predicted"/>
<feature type="transmembrane region" description="Helical" evidence="4">
    <location>
        <begin position="135"/>
        <end position="155"/>
    </location>
</feature>
<dbReference type="Gene3D" id="3.30.565.10">
    <property type="entry name" value="Histidine kinase-like ATPase, C-terminal domain"/>
    <property type="match status" value="1"/>
</dbReference>
<keyword evidence="2 7" id="KW-0418">Kinase</keyword>
<dbReference type="InterPro" id="IPR017205">
    <property type="entry name" value="Sig_transdc_His_kinase_ChrS"/>
</dbReference>
<evidence type="ECO:0000256" key="2">
    <source>
        <dbReference type="ARBA" id="ARBA00022777"/>
    </source>
</evidence>
<feature type="transmembrane region" description="Helical" evidence="4">
    <location>
        <begin position="70"/>
        <end position="101"/>
    </location>
</feature>
<dbReference type="CDD" id="cd16917">
    <property type="entry name" value="HATPase_UhpB-NarQ-NarX-like"/>
    <property type="match status" value="1"/>
</dbReference>
<dbReference type="KEGG" id="crd:CRES_1252"/>
<evidence type="ECO:0000256" key="4">
    <source>
        <dbReference type="SAM" id="Phobius"/>
    </source>
</evidence>
<sequence length="408" mass="43663">MIGRKAMHGHELARSRVDQLDRVWTALGHSLHLLVFILLAVTVAADGMSWQVGAFAIAYASGRILPQRPLWMALVLVCWVLIFIHAESAVYIVFPLFFVALGAFRARVSVPLVILMTALAIYGIARHLGWSPGGVIGPIIGALVAIALGLGFRMLRVEAKAREKESHRAGEMQERARIAGDIHDTVAQGLSSINMLLHSIEGQISSLDASPLDPETKNQLVRQIHLAQTTAQDNLLETRRIIAALQPSPMMGADLPVALARVTSSSPLGQAVVFDVDGEPRNVDAAVEQELVRIAQSLVSNVARHAQATRARVTLTYQPEEIVLDVVDNGEGFDPATLQEMGLGTRRTAEGTMVVQTTTAGTELAATGLPGVLRRVKSIRGAMALETAPGAGCGVAVRVPTGNLERHG</sequence>
<evidence type="ECO:0000313" key="8">
    <source>
        <dbReference type="Proteomes" id="UP000000492"/>
    </source>
</evidence>
<feature type="domain" description="Histidine kinase/HSP90-like ATPase" evidence="5">
    <location>
        <begin position="288"/>
        <end position="401"/>
    </location>
</feature>
<keyword evidence="4" id="KW-0472">Membrane</keyword>
<keyword evidence="8" id="KW-1185">Reference proteome</keyword>
<dbReference type="PANTHER" id="PTHR24421">
    <property type="entry name" value="NITRATE/NITRITE SENSOR PROTEIN NARX-RELATED"/>
    <property type="match status" value="1"/>
</dbReference>
<evidence type="ECO:0000256" key="3">
    <source>
        <dbReference type="ARBA" id="ARBA00023012"/>
    </source>
</evidence>
<evidence type="ECO:0000259" key="6">
    <source>
        <dbReference type="Pfam" id="PF07730"/>
    </source>
</evidence>
<dbReference type="InterPro" id="IPR003594">
    <property type="entry name" value="HATPase_dom"/>
</dbReference>
<keyword evidence="3" id="KW-0902">Two-component regulatory system</keyword>
<feature type="domain" description="Signal transduction histidine kinase subgroup 3 dimerisation and phosphoacceptor" evidence="6">
    <location>
        <begin position="174"/>
        <end position="248"/>
    </location>
</feature>
<dbReference type="GO" id="GO:0000155">
    <property type="term" value="F:phosphorelay sensor kinase activity"/>
    <property type="evidence" value="ECO:0007669"/>
    <property type="project" value="InterPro"/>
</dbReference>
<dbReference type="Pfam" id="PF07730">
    <property type="entry name" value="HisKA_3"/>
    <property type="match status" value="1"/>
</dbReference>
<dbReference type="HOGENOM" id="CLU_000445_20_15_11"/>
<dbReference type="EC" id="2.7.13.-" evidence="7"/>
<dbReference type="GO" id="GO:0016020">
    <property type="term" value="C:membrane"/>
    <property type="evidence" value="ECO:0007669"/>
    <property type="project" value="InterPro"/>
</dbReference>
<dbReference type="SUPFAM" id="SSF55874">
    <property type="entry name" value="ATPase domain of HSP90 chaperone/DNA topoisomerase II/histidine kinase"/>
    <property type="match status" value="1"/>
</dbReference>
<evidence type="ECO:0000259" key="5">
    <source>
        <dbReference type="Pfam" id="PF02518"/>
    </source>
</evidence>
<dbReference type="EMBL" id="CP002857">
    <property type="protein sequence ID" value="AEI09607.1"/>
    <property type="molecule type" value="Genomic_DNA"/>
</dbReference>
<accession>F8DY97</accession>
<dbReference type="RefSeq" id="WP_013888620.1">
    <property type="nucleotide sequence ID" value="NC_015673.1"/>
</dbReference>
<dbReference type="InterPro" id="IPR050482">
    <property type="entry name" value="Sensor_HK_TwoCompSys"/>
</dbReference>
<dbReference type="Gene3D" id="1.20.5.1930">
    <property type="match status" value="1"/>
</dbReference>
<dbReference type="InterPro" id="IPR036890">
    <property type="entry name" value="HATPase_C_sf"/>
</dbReference>
<protein>
    <submittedName>
        <fullName evidence="7">Two-component system sensor histidine kinase</fullName>
        <ecNumber evidence="7">2.7.13.-</ecNumber>
    </submittedName>
</protein>
<keyword evidence="1 7" id="KW-0808">Transferase</keyword>
<name>F8DY97_CORRG</name>